<feature type="compositionally biased region" description="Basic and acidic residues" evidence="1">
    <location>
        <begin position="529"/>
        <end position="540"/>
    </location>
</feature>
<proteinExistence type="predicted"/>
<keyword evidence="3" id="KW-1185">Reference proteome</keyword>
<feature type="region of interest" description="Disordered" evidence="1">
    <location>
        <begin position="127"/>
        <end position="146"/>
    </location>
</feature>
<dbReference type="AlphaFoldDB" id="A0A9W6F0N2"/>
<sequence length="614" mass="64909">MRRAVGATHDCALPIRIDYILLDSAFGVDPRIRFSRRIDEVAAAIGIKDHIYALVPALGPVAPAAAEATQRPGPARPERGGGPSTSSSAPASPSDRCFWLRAKVAASPSACAEVPRDEDAERDQGLHAGAWDKQQSANGGDDGAEGTARFHAATAAPTFWDGAVKRCGGGGGGGGDYSVLVASAGRALAATAHKAACREPCFDVIKLRFKLGKSLFRNLGPRAGKTELSIADLEGATGCGGRGAYQSVFSNYVPASAVPRVTSWLTGVLGFCLVASKTSATLHVINQELNVHYGIALAMGAAGDDSSASLRKVKVGGGKSHSVALLAAPHQMDLRLRLITQFREHPCLSYSADAHSTARRMAAAVRTEGFEGFLRSKRGLPRNRHLEYGRRKTKLVYEGRFPAPSPSLHHHHHQGGGCCGGQLLRVTVTHVQDDQGSHWEISGCLPEVNAALSRTVSQHQHQQQQQPTAHPSAAEPPACFVPEWRRGRATGSCGNASPQAPGVGGFVPEWRRGRSRGDDSTCLNAPRDFVPEWRRGRIHDSASSSPACTPLRGATPSPPHSPARARDATSDPDAGWAVGALATLAGFVSELNKQIEDLVLEPQLPSGERVTPPC</sequence>
<feature type="region of interest" description="Disordered" evidence="1">
    <location>
        <begin position="65"/>
        <end position="93"/>
    </location>
</feature>
<feature type="compositionally biased region" description="Low complexity" evidence="1">
    <location>
        <begin position="84"/>
        <end position="93"/>
    </location>
</feature>
<evidence type="ECO:0000313" key="2">
    <source>
        <dbReference type="EMBL" id="GLC52002.1"/>
    </source>
</evidence>
<feature type="region of interest" description="Disordered" evidence="1">
    <location>
        <begin position="453"/>
        <end position="477"/>
    </location>
</feature>
<evidence type="ECO:0000256" key="1">
    <source>
        <dbReference type="SAM" id="MobiDB-lite"/>
    </source>
</evidence>
<feature type="region of interest" description="Disordered" evidence="1">
    <location>
        <begin position="490"/>
        <end position="574"/>
    </location>
</feature>
<protein>
    <submittedName>
        <fullName evidence="2">Uncharacterized protein</fullName>
    </submittedName>
</protein>
<name>A0A9W6F0N2_9CHLO</name>
<accession>A0A9W6F0N2</accession>
<gene>
    <name evidence="2" type="primary">PLESTMB000219</name>
    <name evidence="2" type="ORF">PLESTB_000571800</name>
</gene>
<dbReference type="EMBL" id="BRXU01000005">
    <property type="protein sequence ID" value="GLC52002.1"/>
    <property type="molecule type" value="Genomic_DNA"/>
</dbReference>
<feature type="compositionally biased region" description="Basic and acidic residues" evidence="1">
    <location>
        <begin position="509"/>
        <end position="519"/>
    </location>
</feature>
<comment type="caution">
    <text evidence="2">The sequence shown here is derived from an EMBL/GenBank/DDBJ whole genome shotgun (WGS) entry which is preliminary data.</text>
</comment>
<organism evidence="2 3">
    <name type="scientific">Pleodorina starrii</name>
    <dbReference type="NCBI Taxonomy" id="330485"/>
    <lineage>
        <taxon>Eukaryota</taxon>
        <taxon>Viridiplantae</taxon>
        <taxon>Chlorophyta</taxon>
        <taxon>core chlorophytes</taxon>
        <taxon>Chlorophyceae</taxon>
        <taxon>CS clade</taxon>
        <taxon>Chlamydomonadales</taxon>
        <taxon>Volvocaceae</taxon>
        <taxon>Pleodorina</taxon>
    </lineage>
</organism>
<evidence type="ECO:0000313" key="3">
    <source>
        <dbReference type="Proteomes" id="UP001165080"/>
    </source>
</evidence>
<reference evidence="2 3" key="1">
    <citation type="journal article" date="2023" name="Commun. Biol.">
        <title>Reorganization of the ancestral sex-determining regions during the evolution of trioecy in Pleodorina starrii.</title>
        <authorList>
            <person name="Takahashi K."/>
            <person name="Suzuki S."/>
            <person name="Kawai-Toyooka H."/>
            <person name="Yamamoto K."/>
            <person name="Hamaji T."/>
            <person name="Ootsuki R."/>
            <person name="Yamaguchi H."/>
            <person name="Kawachi M."/>
            <person name="Higashiyama T."/>
            <person name="Nozaki H."/>
        </authorList>
    </citation>
    <scope>NUCLEOTIDE SEQUENCE [LARGE SCALE GENOMIC DNA]</scope>
    <source>
        <strain evidence="2 3">NIES-4479</strain>
    </source>
</reference>
<dbReference type="Proteomes" id="UP001165080">
    <property type="component" value="Unassembled WGS sequence"/>
</dbReference>